<evidence type="ECO:0000256" key="1">
    <source>
        <dbReference type="ARBA" id="ARBA00007843"/>
    </source>
</evidence>
<sequence length="149" mass="17457">MSCVQVQITIFVPRNEDLERDVDPDFKHFLLELRNLKCLQNLLLFHIIPTRIESKHCLVEVNKPTYYTNLCRDAYDEKVRVIEENGEKPLGKVRIIKGDDIIRPNGIICDTERLLIPKYVQQDFNTRRSLRSISTLLSDGAPEFKKCKR</sequence>
<evidence type="ECO:0000259" key="2">
    <source>
        <dbReference type="PROSITE" id="PS50213"/>
    </source>
</evidence>
<evidence type="ECO:0000313" key="4">
    <source>
        <dbReference type="Proteomes" id="UP001604277"/>
    </source>
</evidence>
<proteinExistence type="inferred from homology"/>
<dbReference type="AlphaFoldDB" id="A0ABD1WPS3"/>
<dbReference type="EMBL" id="JBFOLJ010000002">
    <property type="protein sequence ID" value="KAL2551697.1"/>
    <property type="molecule type" value="Genomic_DNA"/>
</dbReference>
<dbReference type="PROSITE" id="PS50213">
    <property type="entry name" value="FAS1"/>
    <property type="match status" value="1"/>
</dbReference>
<gene>
    <name evidence="3" type="ORF">Fot_05316</name>
</gene>
<organism evidence="3 4">
    <name type="scientific">Forsythia ovata</name>
    <dbReference type="NCBI Taxonomy" id="205694"/>
    <lineage>
        <taxon>Eukaryota</taxon>
        <taxon>Viridiplantae</taxon>
        <taxon>Streptophyta</taxon>
        <taxon>Embryophyta</taxon>
        <taxon>Tracheophyta</taxon>
        <taxon>Spermatophyta</taxon>
        <taxon>Magnoliopsida</taxon>
        <taxon>eudicotyledons</taxon>
        <taxon>Gunneridae</taxon>
        <taxon>Pentapetalae</taxon>
        <taxon>asterids</taxon>
        <taxon>lamiids</taxon>
        <taxon>Lamiales</taxon>
        <taxon>Oleaceae</taxon>
        <taxon>Forsythieae</taxon>
        <taxon>Forsythia</taxon>
    </lineage>
</organism>
<name>A0ABD1WPS3_9LAMI</name>
<comment type="caution">
    <text evidence="3">The sequence shown here is derived from an EMBL/GenBank/DDBJ whole genome shotgun (WGS) entry which is preliminary data.</text>
</comment>
<dbReference type="SMART" id="SM00554">
    <property type="entry name" value="FAS1"/>
    <property type="match status" value="1"/>
</dbReference>
<dbReference type="InterPro" id="IPR036378">
    <property type="entry name" value="FAS1_dom_sf"/>
</dbReference>
<dbReference type="PANTHER" id="PTHR32499">
    <property type="entry name" value="FASCICLIN-LIKE ARABINOGALACTAN PROTEIN 16"/>
    <property type="match status" value="1"/>
</dbReference>
<feature type="domain" description="FAS1" evidence="2">
    <location>
        <begin position="1"/>
        <end position="115"/>
    </location>
</feature>
<dbReference type="Pfam" id="PF02469">
    <property type="entry name" value="Fasciclin"/>
    <property type="match status" value="1"/>
</dbReference>
<dbReference type="InterPro" id="IPR044654">
    <property type="entry name" value="FLA15/16/17/18"/>
</dbReference>
<accession>A0ABD1WPS3</accession>
<dbReference type="PANTHER" id="PTHR32499:SF3">
    <property type="entry name" value="FASCICLIN-LIKE ARABINOGALACTAN PROTEIN 16"/>
    <property type="match status" value="1"/>
</dbReference>
<evidence type="ECO:0000313" key="3">
    <source>
        <dbReference type="EMBL" id="KAL2551697.1"/>
    </source>
</evidence>
<dbReference type="SUPFAM" id="SSF82153">
    <property type="entry name" value="FAS1 domain"/>
    <property type="match status" value="1"/>
</dbReference>
<comment type="similarity">
    <text evidence="1">Belongs to the fasciclin-like AGP family.</text>
</comment>
<dbReference type="InterPro" id="IPR000782">
    <property type="entry name" value="FAS1_domain"/>
</dbReference>
<protein>
    <submittedName>
        <fullName evidence="3">Fasciclin-like arabinogalactan protein 17</fullName>
    </submittedName>
</protein>
<reference evidence="4" key="1">
    <citation type="submission" date="2024-07" db="EMBL/GenBank/DDBJ databases">
        <title>Two chromosome-level genome assemblies of Korean endemic species Abeliophyllum distichum and Forsythia ovata (Oleaceae).</title>
        <authorList>
            <person name="Jang H."/>
        </authorList>
    </citation>
    <scope>NUCLEOTIDE SEQUENCE [LARGE SCALE GENOMIC DNA]</scope>
</reference>
<dbReference type="Gene3D" id="2.30.180.10">
    <property type="entry name" value="FAS1 domain"/>
    <property type="match status" value="1"/>
</dbReference>
<dbReference type="Proteomes" id="UP001604277">
    <property type="component" value="Unassembled WGS sequence"/>
</dbReference>
<keyword evidence="4" id="KW-1185">Reference proteome</keyword>